<organism evidence="1 2">
    <name type="scientific">Macroventuria anomochaeta</name>
    <dbReference type="NCBI Taxonomy" id="301207"/>
    <lineage>
        <taxon>Eukaryota</taxon>
        <taxon>Fungi</taxon>
        <taxon>Dikarya</taxon>
        <taxon>Ascomycota</taxon>
        <taxon>Pezizomycotina</taxon>
        <taxon>Dothideomycetes</taxon>
        <taxon>Pleosporomycetidae</taxon>
        <taxon>Pleosporales</taxon>
        <taxon>Pleosporineae</taxon>
        <taxon>Didymellaceae</taxon>
        <taxon>Macroventuria</taxon>
    </lineage>
</organism>
<evidence type="ECO:0000313" key="1">
    <source>
        <dbReference type="EMBL" id="KAF2626915.1"/>
    </source>
</evidence>
<dbReference type="Proteomes" id="UP000799754">
    <property type="component" value="Unassembled WGS sequence"/>
</dbReference>
<sequence length="117" mass="12376">MKYALTLELHFLVALVNAKVVPGRNPSIHRQDLAFHLNDGQNAGTAPVFSSNSTVIIAADKWSDAVDRGTKLLDGMPSNDATAATLYGFTTGTAVSPLDGGLAEKLRGWGYNDNTAT</sequence>
<comment type="caution">
    <text evidence="1">The sequence shown here is derived from an EMBL/GenBank/DDBJ whole genome shotgun (WGS) entry which is preliminary data.</text>
</comment>
<gene>
    <name evidence="1" type="ORF">BU25DRAFT_422243</name>
</gene>
<accession>A0ACB6RY05</accession>
<protein>
    <submittedName>
        <fullName evidence="1">Uncharacterized protein</fullName>
    </submittedName>
</protein>
<evidence type="ECO:0000313" key="2">
    <source>
        <dbReference type="Proteomes" id="UP000799754"/>
    </source>
</evidence>
<dbReference type="EMBL" id="MU006719">
    <property type="protein sequence ID" value="KAF2626915.1"/>
    <property type="molecule type" value="Genomic_DNA"/>
</dbReference>
<keyword evidence="2" id="KW-1185">Reference proteome</keyword>
<reference evidence="1" key="1">
    <citation type="journal article" date="2020" name="Stud. Mycol.">
        <title>101 Dothideomycetes genomes: a test case for predicting lifestyles and emergence of pathogens.</title>
        <authorList>
            <person name="Haridas S."/>
            <person name="Albert R."/>
            <person name="Binder M."/>
            <person name="Bloem J."/>
            <person name="Labutti K."/>
            <person name="Salamov A."/>
            <person name="Andreopoulos B."/>
            <person name="Baker S."/>
            <person name="Barry K."/>
            <person name="Bills G."/>
            <person name="Bluhm B."/>
            <person name="Cannon C."/>
            <person name="Castanera R."/>
            <person name="Culley D."/>
            <person name="Daum C."/>
            <person name="Ezra D."/>
            <person name="Gonzalez J."/>
            <person name="Henrissat B."/>
            <person name="Kuo A."/>
            <person name="Liang C."/>
            <person name="Lipzen A."/>
            <person name="Lutzoni F."/>
            <person name="Magnuson J."/>
            <person name="Mondo S."/>
            <person name="Nolan M."/>
            <person name="Ohm R."/>
            <person name="Pangilinan J."/>
            <person name="Park H.-J."/>
            <person name="Ramirez L."/>
            <person name="Alfaro M."/>
            <person name="Sun H."/>
            <person name="Tritt A."/>
            <person name="Yoshinaga Y."/>
            <person name="Zwiers L.-H."/>
            <person name="Turgeon B."/>
            <person name="Goodwin S."/>
            <person name="Spatafora J."/>
            <person name="Crous P."/>
            <person name="Grigoriev I."/>
        </authorList>
    </citation>
    <scope>NUCLEOTIDE SEQUENCE</scope>
    <source>
        <strain evidence="1">CBS 525.71</strain>
    </source>
</reference>
<proteinExistence type="predicted"/>
<name>A0ACB6RY05_9PLEO</name>